<sequence>MRRMALGTGLALLLAACGGGGPSGTQVQVNLVDGLDNPIQATAAAYRVGTGPFQALSPTGPGQYRFTVPSGEKKYTVVFRCPFFGILSSRVLAVSYELTLAEATSFKVRCPLAYAGPEANLNETNDNTSSQDFTGRQGQAYSATSSVFLVDEGQNDDKVNDLPNFFQVPVGQNREVAIYGQIGNTYYFGRALVDVTYTTTEIGQITVSQVGDNFTTSHQAQAHLLGKEVRIPLGSGNIFPKPSSDSGDLYELVSFSFNGDQARLRRVPGNALASPVDTALPSLSFNPSVSLNAGSLPTFQGLTDPQFPNERPLRGYLLTLSWLSDWMGAFWQHLVGQGVLQTLQTDNYALPDPTGVTGLEALKPTSGDSVIWQAVALGLNRDLSQVLGARPIPQGTGPLDALDRHLPLDLEAAVAFGSYTQP</sequence>
<organism evidence="2">
    <name type="scientific">Thermus islandicus</name>
    <dbReference type="NCBI Taxonomy" id="540988"/>
    <lineage>
        <taxon>Bacteria</taxon>
        <taxon>Thermotogati</taxon>
        <taxon>Deinococcota</taxon>
        <taxon>Deinococci</taxon>
        <taxon>Thermales</taxon>
        <taxon>Thermaceae</taxon>
        <taxon>Thermus</taxon>
    </lineage>
</organism>
<dbReference type="EMBL" id="DSHZ01000127">
    <property type="protein sequence ID" value="HEO41759.1"/>
    <property type="molecule type" value="Genomic_DNA"/>
</dbReference>
<dbReference type="PROSITE" id="PS51257">
    <property type="entry name" value="PROKAR_LIPOPROTEIN"/>
    <property type="match status" value="1"/>
</dbReference>
<feature type="chain" id="PRO_5032333965" description="Lipoprotein" evidence="1">
    <location>
        <begin position="21"/>
        <end position="422"/>
    </location>
</feature>
<name>A0A831U2P2_9DEIN</name>
<gene>
    <name evidence="2" type="ORF">ENP09_02490</name>
</gene>
<evidence type="ECO:0000313" key="2">
    <source>
        <dbReference type="EMBL" id="HEO41759.1"/>
    </source>
</evidence>
<keyword evidence="1" id="KW-0732">Signal</keyword>
<protein>
    <recommendedName>
        <fullName evidence="3">Lipoprotein</fullName>
    </recommendedName>
</protein>
<evidence type="ECO:0000256" key="1">
    <source>
        <dbReference type="SAM" id="SignalP"/>
    </source>
</evidence>
<accession>A0A831U2P2</accession>
<evidence type="ECO:0008006" key="3">
    <source>
        <dbReference type="Google" id="ProtNLM"/>
    </source>
</evidence>
<proteinExistence type="predicted"/>
<comment type="caution">
    <text evidence="2">The sequence shown here is derived from an EMBL/GenBank/DDBJ whole genome shotgun (WGS) entry which is preliminary data.</text>
</comment>
<feature type="signal peptide" evidence="1">
    <location>
        <begin position="1"/>
        <end position="20"/>
    </location>
</feature>
<reference evidence="2" key="1">
    <citation type="journal article" date="2020" name="mSystems">
        <title>Genome- and Community-Level Interaction Insights into Carbon Utilization and Element Cycling Functions of Hydrothermarchaeota in Hydrothermal Sediment.</title>
        <authorList>
            <person name="Zhou Z."/>
            <person name="Liu Y."/>
            <person name="Xu W."/>
            <person name="Pan J."/>
            <person name="Luo Z.H."/>
            <person name="Li M."/>
        </authorList>
    </citation>
    <scope>NUCLEOTIDE SEQUENCE [LARGE SCALE GENOMIC DNA]</scope>
    <source>
        <strain evidence="2">SpSt-189</strain>
    </source>
</reference>
<dbReference type="AlphaFoldDB" id="A0A831U2P2"/>